<feature type="transmembrane region" description="Helical" evidence="1">
    <location>
        <begin position="108"/>
        <end position="126"/>
    </location>
</feature>
<name>A0ABS9RKT5_9FLAO</name>
<keyword evidence="3" id="KW-1185">Reference proteome</keyword>
<organism evidence="2 3">
    <name type="scientific">Aestuariibaculum lutulentum</name>
    <dbReference type="NCBI Taxonomy" id="2920935"/>
    <lineage>
        <taxon>Bacteria</taxon>
        <taxon>Pseudomonadati</taxon>
        <taxon>Bacteroidota</taxon>
        <taxon>Flavobacteriia</taxon>
        <taxon>Flavobacteriales</taxon>
        <taxon>Flavobacteriaceae</taxon>
    </lineage>
</organism>
<reference evidence="2" key="1">
    <citation type="submission" date="2022-02" db="EMBL/GenBank/DDBJ databases">
        <title>Aestuariibaculum sp., a marine bacterium isolated from sediment in Guangxi.</title>
        <authorList>
            <person name="Ying J."/>
        </authorList>
    </citation>
    <scope>NUCLEOTIDE SEQUENCE</scope>
    <source>
        <strain evidence="2">L182</strain>
    </source>
</reference>
<accession>A0ABS9RKT5</accession>
<keyword evidence="1" id="KW-0812">Transmembrane</keyword>
<dbReference type="EMBL" id="JAKVQD010000005">
    <property type="protein sequence ID" value="MCH4553561.1"/>
    <property type="molecule type" value="Genomic_DNA"/>
</dbReference>
<evidence type="ECO:0000313" key="3">
    <source>
        <dbReference type="Proteomes" id="UP001156141"/>
    </source>
</evidence>
<proteinExistence type="predicted"/>
<evidence type="ECO:0000256" key="1">
    <source>
        <dbReference type="SAM" id="Phobius"/>
    </source>
</evidence>
<dbReference type="Proteomes" id="UP001156141">
    <property type="component" value="Unassembled WGS sequence"/>
</dbReference>
<dbReference type="RefSeq" id="WP_240574637.1">
    <property type="nucleotide sequence ID" value="NZ_CP136709.1"/>
</dbReference>
<sequence>MDKDYKKIAEEIISIMKSNKGIAYFRDNEIAKIKLGFSEKREIMTILRDEYNLVKFKDISGGDTKYILTKGAYKFKSFSELEKEEKREKDVKEIIENKTIESFKYGKWGFWLAIASLLSSILMWILK</sequence>
<keyword evidence="1" id="KW-1133">Transmembrane helix</keyword>
<comment type="caution">
    <text evidence="2">The sequence shown here is derived from an EMBL/GenBank/DDBJ whole genome shotgun (WGS) entry which is preliminary data.</text>
</comment>
<protein>
    <submittedName>
        <fullName evidence="2">Uncharacterized protein</fullName>
    </submittedName>
</protein>
<evidence type="ECO:0000313" key="2">
    <source>
        <dbReference type="EMBL" id="MCH4553561.1"/>
    </source>
</evidence>
<keyword evidence="1" id="KW-0472">Membrane</keyword>
<gene>
    <name evidence="2" type="ORF">MKW35_13110</name>
</gene>